<evidence type="ECO:0000256" key="1">
    <source>
        <dbReference type="SAM" id="MobiDB-lite"/>
    </source>
</evidence>
<protein>
    <submittedName>
        <fullName evidence="2">Uncharacterized protein</fullName>
    </submittedName>
</protein>
<dbReference type="Proteomes" id="UP000015104">
    <property type="component" value="Unassembled WGS sequence"/>
</dbReference>
<reference evidence="2" key="2">
    <citation type="submission" date="2015-06" db="UniProtKB">
        <authorList>
            <consortium name="EnsemblMetazoa"/>
        </authorList>
    </citation>
    <scope>IDENTIFICATION</scope>
</reference>
<sequence length="25" mass="3067">MSGRPKSDQKKRPRKDQKIVKRDQR</sequence>
<proteinExistence type="predicted"/>
<accession>T1KCD1</accession>
<dbReference type="HOGENOM" id="CLU_3419642_0_0_1"/>
<organism evidence="2 3">
    <name type="scientific">Tetranychus urticae</name>
    <name type="common">Two-spotted spider mite</name>
    <dbReference type="NCBI Taxonomy" id="32264"/>
    <lineage>
        <taxon>Eukaryota</taxon>
        <taxon>Metazoa</taxon>
        <taxon>Ecdysozoa</taxon>
        <taxon>Arthropoda</taxon>
        <taxon>Chelicerata</taxon>
        <taxon>Arachnida</taxon>
        <taxon>Acari</taxon>
        <taxon>Acariformes</taxon>
        <taxon>Trombidiformes</taxon>
        <taxon>Prostigmata</taxon>
        <taxon>Eleutherengona</taxon>
        <taxon>Raphignathae</taxon>
        <taxon>Tetranychoidea</taxon>
        <taxon>Tetranychidae</taxon>
        <taxon>Tetranychus</taxon>
    </lineage>
</organism>
<dbReference type="AlphaFoldDB" id="T1KCD1"/>
<evidence type="ECO:0000313" key="2">
    <source>
        <dbReference type="EnsemblMetazoa" id="tetur08g07200.1"/>
    </source>
</evidence>
<dbReference type="EnsemblMetazoa" id="tetur08g07200.1">
    <property type="protein sequence ID" value="tetur08g07200.1"/>
    <property type="gene ID" value="tetur08g07200"/>
</dbReference>
<keyword evidence="3" id="KW-1185">Reference proteome</keyword>
<feature type="region of interest" description="Disordered" evidence="1">
    <location>
        <begin position="1"/>
        <end position="25"/>
    </location>
</feature>
<name>T1KCD1_TETUR</name>
<reference evidence="3" key="1">
    <citation type="submission" date="2011-08" db="EMBL/GenBank/DDBJ databases">
        <authorList>
            <person name="Rombauts S."/>
        </authorList>
    </citation>
    <scope>NUCLEOTIDE SEQUENCE</scope>
    <source>
        <strain evidence="3">London</strain>
    </source>
</reference>
<evidence type="ECO:0000313" key="3">
    <source>
        <dbReference type="Proteomes" id="UP000015104"/>
    </source>
</evidence>
<dbReference type="EMBL" id="CAEY01001959">
    <property type="status" value="NOT_ANNOTATED_CDS"/>
    <property type="molecule type" value="Genomic_DNA"/>
</dbReference>